<protein>
    <submittedName>
        <fullName evidence="1">Uncharacterized protein</fullName>
    </submittedName>
</protein>
<dbReference type="PANTHER" id="PTHR35283:SF3">
    <property type="entry name" value="T12C22.21 PROTEIN"/>
    <property type="match status" value="1"/>
</dbReference>
<reference evidence="1 2" key="1">
    <citation type="submission" date="2022-03" db="EMBL/GenBank/DDBJ databases">
        <authorList>
            <person name="Nunn A."/>
            <person name="Chopra R."/>
            <person name="Nunn A."/>
            <person name="Contreras Garrido A."/>
        </authorList>
    </citation>
    <scope>NUCLEOTIDE SEQUENCE [LARGE SCALE GENOMIC DNA]</scope>
</reference>
<sequence>FFQLKHLKASHWFSQFLPSSPTATSLRSPPPLASLSPLRGAVALLACGDVLPLHLFSVIGRFSHGFIVLSIDTLHTADPFHYLLEFRLE</sequence>
<accession>A0AAU9SQR4</accession>
<evidence type="ECO:0000313" key="2">
    <source>
        <dbReference type="Proteomes" id="UP000836841"/>
    </source>
</evidence>
<dbReference type="Proteomes" id="UP000836841">
    <property type="component" value="Chromosome 6"/>
</dbReference>
<name>A0AAU9SQR4_THLAR</name>
<dbReference type="PANTHER" id="PTHR35283">
    <property type="entry name" value="T12C22.21 PROTEIN"/>
    <property type="match status" value="1"/>
</dbReference>
<gene>
    <name evidence="1" type="ORF">TAV2_LOCUS21919</name>
</gene>
<keyword evidence="2" id="KW-1185">Reference proteome</keyword>
<dbReference type="EMBL" id="OU466862">
    <property type="protein sequence ID" value="CAH2071127.1"/>
    <property type="molecule type" value="Genomic_DNA"/>
</dbReference>
<feature type="non-terminal residue" evidence="1">
    <location>
        <position position="1"/>
    </location>
</feature>
<evidence type="ECO:0000313" key="1">
    <source>
        <dbReference type="EMBL" id="CAH2071127.1"/>
    </source>
</evidence>
<organism evidence="1 2">
    <name type="scientific">Thlaspi arvense</name>
    <name type="common">Field penny-cress</name>
    <dbReference type="NCBI Taxonomy" id="13288"/>
    <lineage>
        <taxon>Eukaryota</taxon>
        <taxon>Viridiplantae</taxon>
        <taxon>Streptophyta</taxon>
        <taxon>Embryophyta</taxon>
        <taxon>Tracheophyta</taxon>
        <taxon>Spermatophyta</taxon>
        <taxon>Magnoliopsida</taxon>
        <taxon>eudicotyledons</taxon>
        <taxon>Gunneridae</taxon>
        <taxon>Pentapetalae</taxon>
        <taxon>rosids</taxon>
        <taxon>malvids</taxon>
        <taxon>Brassicales</taxon>
        <taxon>Brassicaceae</taxon>
        <taxon>Thlaspideae</taxon>
        <taxon>Thlaspi</taxon>
    </lineage>
</organism>
<proteinExistence type="predicted"/>
<dbReference type="AlphaFoldDB" id="A0AAU9SQR4"/>